<reference evidence="3" key="1">
    <citation type="submission" date="2010-07" db="EMBL/GenBank/DDBJ databases">
        <title>The genome sequence of Gaeumannomyces graminis var. tritici strain R3-111a-1.</title>
        <authorList>
            <consortium name="The Broad Institute Genome Sequencing Platform"/>
            <person name="Ma L.-J."/>
            <person name="Dead R."/>
            <person name="Young S."/>
            <person name="Zeng Q."/>
            <person name="Koehrsen M."/>
            <person name="Alvarado L."/>
            <person name="Berlin A."/>
            <person name="Chapman S.B."/>
            <person name="Chen Z."/>
            <person name="Freedman E."/>
            <person name="Gellesch M."/>
            <person name="Goldberg J."/>
            <person name="Griggs A."/>
            <person name="Gujja S."/>
            <person name="Heilman E.R."/>
            <person name="Heiman D."/>
            <person name="Hepburn T."/>
            <person name="Howarth C."/>
            <person name="Jen D."/>
            <person name="Larson L."/>
            <person name="Mehta T."/>
            <person name="Neiman D."/>
            <person name="Pearson M."/>
            <person name="Roberts A."/>
            <person name="Saif S."/>
            <person name="Shea T."/>
            <person name="Shenoy N."/>
            <person name="Sisk P."/>
            <person name="Stolte C."/>
            <person name="Sykes S."/>
            <person name="Walk T."/>
            <person name="White J."/>
            <person name="Yandava C."/>
            <person name="Haas B."/>
            <person name="Nusbaum C."/>
            <person name="Birren B."/>
        </authorList>
    </citation>
    <scope>NUCLEOTIDE SEQUENCE [LARGE SCALE GENOMIC DNA]</scope>
    <source>
        <strain evidence="3">R3-111a-1</strain>
    </source>
</reference>
<sequence length="386" mass="43142">MLTKMRSLFLLTTYLQGRVKNQVTVRLRQTRPLGSTAANLPRRPPVRLPNSTTPFKAVWARSCLAGQVGNRRASYSSTKPAQDGISLPPIIKNQQRPSTLAIPIHDTSPASIGINTWDGYVQIVAPGTRLPCSRSVMMESKFDHIGEDRMQLCGYLPGPRVRVDLVALWICGIRKEKKEKTKLKATVALREDLSGTFTAHFTRYDGKAAEASVNFCTEEILIKGDGKDALSVQSGNFMVLDGCHKTWTLFFTRVVTLLGGTARLAGRIAVIRTPRAMMLMPVFPALVFLRNGSITAWPAHSGTRNSPSRNREGETAFMLQGISNGNLKARRARIWTRRLCVQPSPRWRGRVLGGHYELNVVLMTAQTCMKHYVRNDEDDWQLWSLP</sequence>
<dbReference type="OrthoDB" id="10627255at2759"/>
<name>J3PIR8_GAET3</name>
<reference evidence="2" key="5">
    <citation type="submission" date="2018-04" db="UniProtKB">
        <authorList>
            <consortium name="EnsemblFungi"/>
        </authorList>
    </citation>
    <scope>IDENTIFICATION</scope>
    <source>
        <strain evidence="2">R3-111a-1</strain>
    </source>
</reference>
<organism evidence="1">
    <name type="scientific">Gaeumannomyces tritici (strain R3-111a-1)</name>
    <name type="common">Wheat and barley take-all root rot fungus</name>
    <name type="synonym">Gaeumannomyces graminis var. tritici</name>
    <dbReference type="NCBI Taxonomy" id="644352"/>
    <lineage>
        <taxon>Eukaryota</taxon>
        <taxon>Fungi</taxon>
        <taxon>Dikarya</taxon>
        <taxon>Ascomycota</taxon>
        <taxon>Pezizomycotina</taxon>
        <taxon>Sordariomycetes</taxon>
        <taxon>Sordariomycetidae</taxon>
        <taxon>Magnaporthales</taxon>
        <taxon>Magnaporthaceae</taxon>
        <taxon>Gaeumannomyces</taxon>
    </lineage>
</organism>
<dbReference type="VEuPathDB" id="FungiDB:GGTG_13397"/>
<evidence type="ECO:0000313" key="1">
    <source>
        <dbReference type="EMBL" id="EJT69000.1"/>
    </source>
</evidence>
<dbReference type="HOGENOM" id="CLU_715803_0_0_1"/>
<gene>
    <name evidence="2" type="primary">20353855</name>
    <name evidence="1" type="ORF">GGTG_13397</name>
</gene>
<dbReference type="Proteomes" id="UP000006039">
    <property type="component" value="Unassembled WGS sequence"/>
</dbReference>
<reference evidence="1" key="2">
    <citation type="submission" date="2010-07" db="EMBL/GenBank/DDBJ databases">
        <authorList>
            <consortium name="The Broad Institute Genome Sequencing Platform"/>
            <consortium name="Broad Institute Genome Sequencing Center for Infectious Disease"/>
            <person name="Ma L.-J."/>
            <person name="Dead R."/>
            <person name="Young S."/>
            <person name="Zeng Q."/>
            <person name="Koehrsen M."/>
            <person name="Alvarado L."/>
            <person name="Berlin A."/>
            <person name="Chapman S.B."/>
            <person name="Chen Z."/>
            <person name="Freedman E."/>
            <person name="Gellesch M."/>
            <person name="Goldberg J."/>
            <person name="Griggs A."/>
            <person name="Gujja S."/>
            <person name="Heilman E.R."/>
            <person name="Heiman D."/>
            <person name="Hepburn T."/>
            <person name="Howarth C."/>
            <person name="Jen D."/>
            <person name="Larson L."/>
            <person name="Mehta T."/>
            <person name="Neiman D."/>
            <person name="Pearson M."/>
            <person name="Roberts A."/>
            <person name="Saif S."/>
            <person name="Shea T."/>
            <person name="Shenoy N."/>
            <person name="Sisk P."/>
            <person name="Stolte C."/>
            <person name="Sykes S."/>
            <person name="Walk T."/>
            <person name="White J."/>
            <person name="Yandava C."/>
            <person name="Haas B."/>
            <person name="Nusbaum C."/>
            <person name="Birren B."/>
        </authorList>
    </citation>
    <scope>NUCLEOTIDE SEQUENCE</scope>
    <source>
        <strain evidence="1">R3-111a-1</strain>
    </source>
</reference>
<protein>
    <submittedName>
        <fullName evidence="1 2">Uncharacterized protein</fullName>
    </submittedName>
</protein>
<accession>J3PIR8</accession>
<reference evidence="1" key="3">
    <citation type="submission" date="2010-09" db="EMBL/GenBank/DDBJ databases">
        <title>Annotation of Gaeumannomyces graminis var. tritici R3-111a-1.</title>
        <authorList>
            <consortium name="The Broad Institute Genome Sequencing Platform"/>
            <person name="Ma L.-J."/>
            <person name="Dead R."/>
            <person name="Young S.K."/>
            <person name="Zeng Q."/>
            <person name="Gargeya S."/>
            <person name="Fitzgerald M."/>
            <person name="Haas B."/>
            <person name="Abouelleil A."/>
            <person name="Alvarado L."/>
            <person name="Arachchi H.M."/>
            <person name="Berlin A."/>
            <person name="Brown A."/>
            <person name="Chapman S.B."/>
            <person name="Chen Z."/>
            <person name="Dunbar C."/>
            <person name="Freedman E."/>
            <person name="Gearin G."/>
            <person name="Gellesch M."/>
            <person name="Goldberg J."/>
            <person name="Griggs A."/>
            <person name="Gujja S."/>
            <person name="Heiman D."/>
            <person name="Howarth C."/>
            <person name="Larson L."/>
            <person name="Lui A."/>
            <person name="MacDonald P.J.P."/>
            <person name="Mehta T."/>
            <person name="Montmayeur A."/>
            <person name="Murphy C."/>
            <person name="Neiman D."/>
            <person name="Pearson M."/>
            <person name="Priest M."/>
            <person name="Roberts A."/>
            <person name="Saif S."/>
            <person name="Shea T."/>
            <person name="Shenoy N."/>
            <person name="Sisk P."/>
            <person name="Stolte C."/>
            <person name="Sykes S."/>
            <person name="Yandava C."/>
            <person name="Wortman J."/>
            <person name="Nusbaum C."/>
            <person name="Birren B."/>
        </authorList>
    </citation>
    <scope>NUCLEOTIDE SEQUENCE</scope>
    <source>
        <strain evidence="1">R3-111a-1</strain>
    </source>
</reference>
<dbReference type="GeneID" id="20353855"/>
<dbReference type="AlphaFoldDB" id="J3PIR8"/>
<evidence type="ECO:0000313" key="2">
    <source>
        <dbReference type="EnsemblFungi" id="EJT69000"/>
    </source>
</evidence>
<reference evidence="2" key="4">
    <citation type="journal article" date="2015" name="G3 (Bethesda)">
        <title>Genome sequences of three phytopathogenic species of the Magnaporthaceae family of fungi.</title>
        <authorList>
            <person name="Okagaki L.H."/>
            <person name="Nunes C.C."/>
            <person name="Sailsbery J."/>
            <person name="Clay B."/>
            <person name="Brown D."/>
            <person name="John T."/>
            <person name="Oh Y."/>
            <person name="Young N."/>
            <person name="Fitzgerald M."/>
            <person name="Haas B.J."/>
            <person name="Zeng Q."/>
            <person name="Young S."/>
            <person name="Adiconis X."/>
            <person name="Fan L."/>
            <person name="Levin J.Z."/>
            <person name="Mitchell T.K."/>
            <person name="Okubara P.A."/>
            <person name="Farman M.L."/>
            <person name="Kohn L.M."/>
            <person name="Birren B."/>
            <person name="Ma L.-J."/>
            <person name="Dean R.A."/>
        </authorList>
    </citation>
    <scope>NUCLEOTIDE SEQUENCE</scope>
    <source>
        <strain evidence="2">R3-111a-1</strain>
    </source>
</reference>
<dbReference type="EnsemblFungi" id="EJT69000">
    <property type="protein sequence ID" value="EJT69000"/>
    <property type="gene ID" value="GGTG_13397"/>
</dbReference>
<evidence type="ECO:0000313" key="3">
    <source>
        <dbReference type="Proteomes" id="UP000006039"/>
    </source>
</evidence>
<proteinExistence type="predicted"/>
<keyword evidence="3" id="KW-1185">Reference proteome</keyword>
<dbReference type="EMBL" id="GL385407">
    <property type="protein sequence ID" value="EJT69000.1"/>
    <property type="molecule type" value="Genomic_DNA"/>
</dbReference>
<dbReference type="RefSeq" id="XP_009229567.1">
    <property type="nucleotide sequence ID" value="XM_009231303.1"/>
</dbReference>